<organism evidence="4 5">
    <name type="scientific">Modestobacter roseus</name>
    <dbReference type="NCBI Taxonomy" id="1181884"/>
    <lineage>
        <taxon>Bacteria</taxon>
        <taxon>Bacillati</taxon>
        <taxon>Actinomycetota</taxon>
        <taxon>Actinomycetes</taxon>
        <taxon>Geodermatophilales</taxon>
        <taxon>Geodermatophilaceae</taxon>
        <taxon>Modestobacter</taxon>
    </lineage>
</organism>
<dbReference type="CDD" id="cd05233">
    <property type="entry name" value="SDR_c"/>
    <property type="match status" value="1"/>
</dbReference>
<keyword evidence="2" id="KW-0560">Oxidoreductase</keyword>
<dbReference type="OrthoDB" id="517007at2"/>
<reference evidence="4 5" key="1">
    <citation type="submission" date="2019-07" db="EMBL/GenBank/DDBJ databases">
        <title>R&amp;d 2014.</title>
        <authorList>
            <person name="Klenk H.-P."/>
        </authorList>
    </citation>
    <scope>NUCLEOTIDE SEQUENCE [LARGE SCALE GENOMIC DNA]</scope>
    <source>
        <strain evidence="4 5">DSM 45764</strain>
    </source>
</reference>
<dbReference type="FunFam" id="3.40.50.720:FF:000084">
    <property type="entry name" value="Short-chain dehydrogenase reductase"/>
    <property type="match status" value="1"/>
</dbReference>
<dbReference type="EMBL" id="VLKF01000001">
    <property type="protein sequence ID" value="TWH73373.1"/>
    <property type="molecule type" value="Genomic_DNA"/>
</dbReference>
<protein>
    <submittedName>
        <fullName evidence="4">NADP-dependent 3-hydroxy acid dehydrogenase YdfG</fullName>
    </submittedName>
</protein>
<comment type="caution">
    <text evidence="4">The sequence shown here is derived from an EMBL/GenBank/DDBJ whole genome shotgun (WGS) entry which is preliminary data.</text>
</comment>
<dbReference type="PRINTS" id="PR00081">
    <property type="entry name" value="GDHRDH"/>
</dbReference>
<gene>
    <name evidence="4" type="ORF">JD78_01896</name>
</gene>
<dbReference type="PANTHER" id="PTHR43391:SF12">
    <property type="entry name" value="OXIDOREDUCTASE EPHD-RELATED"/>
    <property type="match status" value="1"/>
</dbReference>
<evidence type="ECO:0000256" key="2">
    <source>
        <dbReference type="ARBA" id="ARBA00023002"/>
    </source>
</evidence>
<proteinExistence type="inferred from homology"/>
<name>A0A562IRM8_9ACTN</name>
<sequence>MQHVEGKVAFITGGSSGIGRGIGLALARAGMTVVISGRRQEHIDETTAEFAAAGLQVDAVQLDVTDAAAVEAAAAATVARHGRVDVLVNNAGIGLTGPVMGATASDWDWLIDVNIKGVGNGLRAFVPHIRAHGEGGHIVTTTSMAGLLPIVAGLYSMTKAAVIALSEALAIELAPEGIGVSAYCPGPVHSNIAGAVAARPEQYGESGYTPPPAEFLERAKDQPYMSYVEAGERVLHGIRRGDLFILTHPEFRDGVRERFETTLAAFPDEPIDTARAAAIPFLTGSPVYAPENRLPSPQLPDRVTS</sequence>
<keyword evidence="5" id="KW-1185">Reference proteome</keyword>
<dbReference type="AlphaFoldDB" id="A0A562IRM8"/>
<dbReference type="RefSeq" id="WP_153356221.1">
    <property type="nucleotide sequence ID" value="NZ_JABGDC010000005.1"/>
</dbReference>
<dbReference type="PRINTS" id="PR00080">
    <property type="entry name" value="SDRFAMILY"/>
</dbReference>
<dbReference type="InterPro" id="IPR002347">
    <property type="entry name" value="SDR_fam"/>
</dbReference>
<evidence type="ECO:0000313" key="4">
    <source>
        <dbReference type="EMBL" id="TWH73373.1"/>
    </source>
</evidence>
<dbReference type="InterPro" id="IPR036291">
    <property type="entry name" value="NAD(P)-bd_dom_sf"/>
</dbReference>
<dbReference type="GO" id="GO:0016491">
    <property type="term" value="F:oxidoreductase activity"/>
    <property type="evidence" value="ECO:0007669"/>
    <property type="project" value="UniProtKB-KW"/>
</dbReference>
<evidence type="ECO:0000256" key="3">
    <source>
        <dbReference type="RuleBase" id="RU000363"/>
    </source>
</evidence>
<dbReference type="SUPFAM" id="SSF51735">
    <property type="entry name" value="NAD(P)-binding Rossmann-fold domains"/>
    <property type="match status" value="1"/>
</dbReference>
<accession>A0A562IRM8</accession>
<dbReference type="Pfam" id="PF00106">
    <property type="entry name" value="adh_short"/>
    <property type="match status" value="1"/>
</dbReference>
<dbReference type="PANTHER" id="PTHR43391">
    <property type="entry name" value="RETINOL DEHYDROGENASE-RELATED"/>
    <property type="match status" value="1"/>
</dbReference>
<evidence type="ECO:0000256" key="1">
    <source>
        <dbReference type="ARBA" id="ARBA00006484"/>
    </source>
</evidence>
<dbReference type="Proteomes" id="UP000321490">
    <property type="component" value="Unassembled WGS sequence"/>
</dbReference>
<evidence type="ECO:0000313" key="5">
    <source>
        <dbReference type="Proteomes" id="UP000321490"/>
    </source>
</evidence>
<dbReference type="Gene3D" id="3.40.50.720">
    <property type="entry name" value="NAD(P)-binding Rossmann-like Domain"/>
    <property type="match status" value="1"/>
</dbReference>
<comment type="similarity">
    <text evidence="1 3">Belongs to the short-chain dehydrogenases/reductases (SDR) family.</text>
</comment>